<keyword evidence="2" id="KW-0808">Transferase</keyword>
<evidence type="ECO:0000259" key="6">
    <source>
        <dbReference type="Pfam" id="PF08540"/>
    </source>
</evidence>
<feature type="domain" description="Hydroxymethylglutaryl-coenzyme A synthase C-terminal" evidence="6">
    <location>
        <begin position="178"/>
        <end position="247"/>
    </location>
</feature>
<dbReference type="Gene3D" id="3.40.47.10">
    <property type="match status" value="2"/>
</dbReference>
<feature type="domain" description="Hydroxymethylglutaryl-coenzyme A synthase N-terminal" evidence="5">
    <location>
        <begin position="2"/>
        <end position="165"/>
    </location>
</feature>
<dbReference type="PANTHER" id="PTHR43323:SF2">
    <property type="entry name" value="HYDROXYMETHYLGLUTARYL-COA SYNTHASE"/>
    <property type="match status" value="1"/>
</dbReference>
<feature type="domain" description="Hydroxymethylglutaryl-coenzyme A synthase C-terminal" evidence="6">
    <location>
        <begin position="264"/>
        <end position="353"/>
    </location>
</feature>
<reference evidence="7 8" key="1">
    <citation type="journal article" date="2011" name="J. Bacteriol.">
        <title>Genome sequence of the nonpathogenic Listeria monocytogenes serovar 4a strain M7.</title>
        <authorList>
            <person name="Chen J."/>
            <person name="Xia Y."/>
            <person name="Cheng C."/>
            <person name="Fang C."/>
            <person name="Shan Y."/>
            <person name="Jin G."/>
            <person name="Fang W."/>
        </authorList>
    </citation>
    <scope>NUCLEOTIDE SEQUENCE [LARGE SCALE GENOMIC DNA]</scope>
    <source>
        <strain evidence="7 8">M7</strain>
    </source>
</reference>
<protein>
    <submittedName>
        <fullName evidence="7">Hydroxymethylglutaryl-CoA synthase</fullName>
    </submittedName>
</protein>
<comment type="similarity">
    <text evidence="1">Belongs to the thiolase-like superfamily. HMG-CoA synthase family.</text>
</comment>
<feature type="binding site" evidence="4">
    <location>
        <position position="242"/>
    </location>
    <ligand>
        <name>(3S)-3-hydroxy-3-methylglutaryl-CoA</name>
        <dbReference type="ChEBI" id="CHEBI:43074"/>
    </ligand>
</feature>
<dbReference type="PATRIC" id="fig|1030009.3.peg.1490"/>
<feature type="binding site" evidence="4">
    <location>
        <position position="148"/>
    </location>
    <ligand>
        <name>substrate</name>
    </ligand>
</feature>
<dbReference type="KEGG" id="lmq:LMM7_1502"/>
<feature type="binding site" evidence="4">
    <location>
        <position position="143"/>
    </location>
    <ligand>
        <name>(3S)-3-hydroxy-3-methylglutaryl-CoA</name>
        <dbReference type="ChEBI" id="CHEBI:43074"/>
    </ligand>
</feature>
<dbReference type="InterPro" id="IPR013528">
    <property type="entry name" value="HMG_CoA_synth_N"/>
</dbReference>
<feature type="active site" description="Acyl-thioester intermediate" evidence="3">
    <location>
        <position position="111"/>
    </location>
</feature>
<feature type="active site" description="Proton donor/acceptor" evidence="3">
    <location>
        <position position="79"/>
    </location>
</feature>
<organism evidence="7 8">
    <name type="scientific">Listeria monocytogenes serotype 4a (strain M7)</name>
    <dbReference type="NCBI Taxonomy" id="1030009"/>
    <lineage>
        <taxon>Bacteria</taxon>
        <taxon>Bacillati</taxon>
        <taxon>Bacillota</taxon>
        <taxon>Bacilli</taxon>
        <taxon>Bacillales</taxon>
        <taxon>Listeriaceae</taxon>
        <taxon>Listeria</taxon>
    </lineage>
</organism>
<evidence type="ECO:0000313" key="7">
    <source>
        <dbReference type="EMBL" id="AEH92507.1"/>
    </source>
</evidence>
<proteinExistence type="inferred from homology"/>
<evidence type="ECO:0000256" key="2">
    <source>
        <dbReference type="ARBA" id="ARBA00022679"/>
    </source>
</evidence>
<feature type="binding site" evidence="4">
    <location>
        <position position="29"/>
    </location>
    <ligand>
        <name>(3S)-3-hydroxy-3-methylglutaryl-CoA</name>
        <dbReference type="ChEBI" id="CHEBI:43074"/>
    </ligand>
</feature>
<feature type="active site" description="Proton donor/acceptor" evidence="3">
    <location>
        <position position="233"/>
    </location>
</feature>
<dbReference type="InterPro" id="IPR013746">
    <property type="entry name" value="HMG_CoA_synt_C_dom"/>
</dbReference>
<evidence type="ECO:0000256" key="3">
    <source>
        <dbReference type="PIRSR" id="PIRSR611554-1"/>
    </source>
</evidence>
<dbReference type="GO" id="GO:0004421">
    <property type="term" value="F:hydroxymethylglutaryl-CoA synthase activity"/>
    <property type="evidence" value="ECO:0007669"/>
    <property type="project" value="InterPro"/>
</dbReference>
<dbReference type="AlphaFoldDB" id="A0A0E0UVN7"/>
<name>A0A0E0UVN7_LISMM</name>
<dbReference type="HOGENOM" id="CLU_008065_3_2_9"/>
<dbReference type="Pfam" id="PF01154">
    <property type="entry name" value="HMG_CoA_synt_N"/>
    <property type="match status" value="1"/>
</dbReference>
<sequence>MKIGIDKIGFYTPAFYVDMTELAEARNIDPNKFTIGIGQDKMAFAPITQDSVTMGANAALQILDEEDLKKIDLVILATESGIDESKAGAVYIHRLLGIQPFSRAIEIKEACYGATAGINLAKDYVAKHPDSKVLVIGSDIARYGLATGGEATQGAGAVAMVIAANPRCITLEDDNVFYTEDIMDFWRPVYSEYACVEGKYSTEQYIHFFQTIWEKYSAKFGKNLEDFAAICFHLPYTKMGKKALDTIIETAPSEVQERLLENYRLSTLYSRNVGNIYTGSLYLSFISLLDNQADLQAEDKIGFFSYGSGAVGEFFHGILQPDYKKYIRKDEHAELLANRTKLTISDYETKFKQQLPKDGSTFEVDPASDPAAIVLTGIQDHKRQYIKK</sequence>
<dbReference type="EMBL" id="CP002816">
    <property type="protein sequence ID" value="AEH92507.1"/>
    <property type="molecule type" value="Genomic_DNA"/>
</dbReference>
<evidence type="ECO:0000256" key="1">
    <source>
        <dbReference type="ARBA" id="ARBA00007061"/>
    </source>
</evidence>
<dbReference type="Pfam" id="PF08540">
    <property type="entry name" value="HMG_CoA_synt_C"/>
    <property type="match status" value="2"/>
</dbReference>
<dbReference type="NCBIfam" id="TIGR01835">
    <property type="entry name" value="HMG-CoA-S_prok"/>
    <property type="match status" value="1"/>
</dbReference>
<feature type="binding site" evidence="4">
    <location>
        <position position="275"/>
    </location>
    <ligand>
        <name>(3S)-3-hydroxy-3-methylglutaryl-CoA</name>
        <dbReference type="ChEBI" id="CHEBI:43074"/>
    </ligand>
</feature>
<accession>A0A0E0UVN7</accession>
<dbReference type="RefSeq" id="WP_012581332.1">
    <property type="nucleotide sequence ID" value="NC_017537.1"/>
</dbReference>
<evidence type="ECO:0000259" key="5">
    <source>
        <dbReference type="Pfam" id="PF01154"/>
    </source>
</evidence>
<dbReference type="InterPro" id="IPR016039">
    <property type="entry name" value="Thiolase-like"/>
</dbReference>
<dbReference type="InterPro" id="IPR011554">
    <property type="entry name" value="HMG_CoA_synthase_prok"/>
</dbReference>
<dbReference type="GO" id="GO:0006084">
    <property type="term" value="P:acetyl-CoA metabolic process"/>
    <property type="evidence" value="ECO:0007669"/>
    <property type="project" value="InterPro"/>
</dbReference>
<evidence type="ECO:0000313" key="8">
    <source>
        <dbReference type="Proteomes" id="UP000000486"/>
    </source>
</evidence>
<dbReference type="Proteomes" id="UP000000486">
    <property type="component" value="Chromosome"/>
</dbReference>
<dbReference type="CDD" id="cd00827">
    <property type="entry name" value="init_cond_enzymes"/>
    <property type="match status" value="1"/>
</dbReference>
<evidence type="ECO:0000256" key="4">
    <source>
        <dbReference type="PIRSR" id="PIRSR611554-2"/>
    </source>
</evidence>
<dbReference type="PANTHER" id="PTHR43323">
    <property type="entry name" value="3-HYDROXY-3-METHYLGLUTARYL COENZYME A SYNTHASE"/>
    <property type="match status" value="1"/>
</dbReference>
<dbReference type="SUPFAM" id="SSF53901">
    <property type="entry name" value="Thiolase-like"/>
    <property type="match status" value="2"/>
</dbReference>
<gene>
    <name evidence="7" type="primary">mvaS</name>
    <name evidence="7" type="ordered locus">LMM7_1502</name>
</gene>